<protein>
    <submittedName>
        <fullName evidence="2">Uncharacterized protein</fullName>
    </submittedName>
</protein>
<name>A0A2T2ZS56_9PEZI</name>
<keyword evidence="3" id="KW-1185">Reference proteome</keyword>
<keyword evidence="1" id="KW-0812">Transmembrane</keyword>
<dbReference type="Proteomes" id="UP000241462">
    <property type="component" value="Unassembled WGS sequence"/>
</dbReference>
<feature type="transmembrane region" description="Helical" evidence="1">
    <location>
        <begin position="80"/>
        <end position="103"/>
    </location>
</feature>
<organism evidence="2 3">
    <name type="scientific">Coniella lustricola</name>
    <dbReference type="NCBI Taxonomy" id="2025994"/>
    <lineage>
        <taxon>Eukaryota</taxon>
        <taxon>Fungi</taxon>
        <taxon>Dikarya</taxon>
        <taxon>Ascomycota</taxon>
        <taxon>Pezizomycotina</taxon>
        <taxon>Sordariomycetes</taxon>
        <taxon>Sordariomycetidae</taxon>
        <taxon>Diaporthales</taxon>
        <taxon>Schizoparmaceae</taxon>
        <taxon>Coniella</taxon>
    </lineage>
</organism>
<feature type="transmembrane region" description="Helical" evidence="1">
    <location>
        <begin position="32"/>
        <end position="59"/>
    </location>
</feature>
<sequence length="117" mass="13338">MPHVILFQGLCVSLYLPCLSDRKREQHTSNLVIIPVSCCCFLVGRFYLIDSLFFSHLFYRANAKRINTKGAKGNMRDIIGGLKFFFSSFLGKALFISWCFLSWDDDGLLSLSCIQLV</sequence>
<accession>A0A2T2ZS56</accession>
<dbReference type="InParanoid" id="A0A2T2ZS56"/>
<proteinExistence type="predicted"/>
<evidence type="ECO:0000313" key="2">
    <source>
        <dbReference type="EMBL" id="PSR74697.1"/>
    </source>
</evidence>
<reference evidence="2 3" key="1">
    <citation type="journal article" date="2018" name="Mycol. Prog.">
        <title>Coniella lustricola, a new species from submerged detritus.</title>
        <authorList>
            <person name="Raudabaugh D.B."/>
            <person name="Iturriaga T."/>
            <person name="Carver A."/>
            <person name="Mondo S."/>
            <person name="Pangilinan J."/>
            <person name="Lipzen A."/>
            <person name="He G."/>
            <person name="Amirebrahimi M."/>
            <person name="Grigoriev I.V."/>
            <person name="Miller A.N."/>
        </authorList>
    </citation>
    <scope>NUCLEOTIDE SEQUENCE [LARGE SCALE GENOMIC DNA]</scope>
    <source>
        <strain evidence="2 3">B22-T-1</strain>
    </source>
</reference>
<dbReference type="AlphaFoldDB" id="A0A2T2ZS56"/>
<evidence type="ECO:0000313" key="3">
    <source>
        <dbReference type="Proteomes" id="UP000241462"/>
    </source>
</evidence>
<dbReference type="EMBL" id="KZ678840">
    <property type="protein sequence ID" value="PSR74697.1"/>
    <property type="molecule type" value="Genomic_DNA"/>
</dbReference>
<evidence type="ECO:0000256" key="1">
    <source>
        <dbReference type="SAM" id="Phobius"/>
    </source>
</evidence>
<gene>
    <name evidence="2" type="ORF">BD289DRAFT_212072</name>
</gene>
<keyword evidence="1" id="KW-1133">Transmembrane helix</keyword>
<keyword evidence="1" id="KW-0472">Membrane</keyword>